<proteinExistence type="predicted"/>
<name>A0A0C1EBV3_9BACT</name>
<dbReference type="AlphaFoldDB" id="A0A0C1EBV3"/>
<comment type="caution">
    <text evidence="1">The sequence shown here is derived from an EMBL/GenBank/DDBJ whole genome shotgun (WGS) entry which is preliminary data.</text>
</comment>
<dbReference type="PATRIC" id="fig|83552.4.peg.218"/>
<protein>
    <submittedName>
        <fullName evidence="1">Uncharacterized protein</fullName>
    </submittedName>
</protein>
<reference evidence="1 2" key="1">
    <citation type="journal article" date="2014" name="Mol. Biol. Evol.">
        <title>Massive expansion of Ubiquitination-related gene families within the Chlamydiae.</title>
        <authorList>
            <person name="Domman D."/>
            <person name="Collingro A."/>
            <person name="Lagkouvardos I."/>
            <person name="Gehre L."/>
            <person name="Weinmaier T."/>
            <person name="Rattei T."/>
            <person name="Subtil A."/>
            <person name="Horn M."/>
        </authorList>
    </citation>
    <scope>NUCLEOTIDE SEQUENCE [LARGE SCALE GENOMIC DNA]</scope>
    <source>
        <strain evidence="1 2">OEW1</strain>
    </source>
</reference>
<evidence type="ECO:0000313" key="1">
    <source>
        <dbReference type="EMBL" id="KIA78567.1"/>
    </source>
</evidence>
<organism evidence="1 2">
    <name type="scientific">Parachlamydia acanthamoebae</name>
    <dbReference type="NCBI Taxonomy" id="83552"/>
    <lineage>
        <taxon>Bacteria</taxon>
        <taxon>Pseudomonadati</taxon>
        <taxon>Chlamydiota</taxon>
        <taxon>Chlamydiia</taxon>
        <taxon>Parachlamydiales</taxon>
        <taxon>Parachlamydiaceae</taxon>
        <taxon>Parachlamydia</taxon>
    </lineage>
</organism>
<gene>
    <name evidence="1" type="ORF">DB43_DT00040</name>
</gene>
<sequence>MSEDYVMHQPTKISSHLKTPAPAHFYHRTDSLLFQFILCEFIAVHREIELMKNTMLKMPQSESTSEEEFTSFLNAFTLTARNLSGSAQEQMRFFAWNLEVGALTKLRNYCTFFSQNKEDSDKAPILMQRYANRAWLLCLQALDYVRVLQHNLVEPILPIEKIPETKNLLILTVEKIFGQIQRLTRLIARVSLTFSRDENILFYILQQKEEFDQIYEKNFVNKIFEKMFQNGVPEAGQFLLQKYGERGFFDLLPLIASKITDLQVVVLT</sequence>
<evidence type="ECO:0000313" key="2">
    <source>
        <dbReference type="Proteomes" id="UP000031307"/>
    </source>
</evidence>
<dbReference type="EMBL" id="JSAM01000014">
    <property type="protein sequence ID" value="KIA78567.1"/>
    <property type="molecule type" value="Genomic_DNA"/>
</dbReference>
<accession>A0A0C1EBV3</accession>
<dbReference type="Proteomes" id="UP000031307">
    <property type="component" value="Unassembled WGS sequence"/>
</dbReference>